<feature type="region of interest" description="Disordered" evidence="1">
    <location>
        <begin position="55"/>
        <end position="120"/>
    </location>
</feature>
<accession>A0ABY8SN44</accession>
<protein>
    <submittedName>
        <fullName evidence="4">DUF4124 domain-containing protein</fullName>
    </submittedName>
</protein>
<dbReference type="RefSeq" id="WP_283485484.1">
    <property type="nucleotide sequence ID" value="NZ_CP125947.1"/>
</dbReference>
<evidence type="ECO:0000259" key="3">
    <source>
        <dbReference type="Pfam" id="PF13511"/>
    </source>
</evidence>
<name>A0ABY8SN44_9BURK</name>
<keyword evidence="2" id="KW-0732">Signal</keyword>
<feature type="signal peptide" evidence="2">
    <location>
        <begin position="1"/>
        <end position="28"/>
    </location>
</feature>
<feature type="compositionally biased region" description="Polar residues" evidence="1">
    <location>
        <begin position="55"/>
        <end position="65"/>
    </location>
</feature>
<proteinExistence type="predicted"/>
<evidence type="ECO:0000313" key="4">
    <source>
        <dbReference type="EMBL" id="WHS64343.1"/>
    </source>
</evidence>
<feature type="chain" id="PRO_5046448325" evidence="2">
    <location>
        <begin position="29"/>
        <end position="222"/>
    </location>
</feature>
<feature type="compositionally biased region" description="Basic and acidic residues" evidence="1">
    <location>
        <begin position="85"/>
        <end position="105"/>
    </location>
</feature>
<reference evidence="4 5" key="1">
    <citation type="submission" date="2023-05" db="EMBL/GenBank/DDBJ databases">
        <authorList>
            <person name="Yin Y."/>
            <person name="Lu Z."/>
        </authorList>
    </citation>
    <scope>NUCLEOTIDE SEQUENCE [LARGE SCALE GENOMIC DNA]</scope>
    <source>
        <strain evidence="4 5">ZM22</strain>
    </source>
</reference>
<evidence type="ECO:0000256" key="2">
    <source>
        <dbReference type="SAM" id="SignalP"/>
    </source>
</evidence>
<dbReference type="Pfam" id="PF13511">
    <property type="entry name" value="DUF4124"/>
    <property type="match status" value="1"/>
</dbReference>
<keyword evidence="5" id="KW-1185">Reference proteome</keyword>
<organism evidence="4 5">
    <name type="scientific">Comamonas resistens</name>
    <dbReference type="NCBI Taxonomy" id="3046670"/>
    <lineage>
        <taxon>Bacteria</taxon>
        <taxon>Pseudomonadati</taxon>
        <taxon>Pseudomonadota</taxon>
        <taxon>Betaproteobacteria</taxon>
        <taxon>Burkholderiales</taxon>
        <taxon>Comamonadaceae</taxon>
        <taxon>Comamonas</taxon>
    </lineage>
</organism>
<feature type="compositionally biased region" description="Low complexity" evidence="1">
    <location>
        <begin position="75"/>
        <end position="84"/>
    </location>
</feature>
<evidence type="ECO:0000256" key="1">
    <source>
        <dbReference type="SAM" id="MobiDB-lite"/>
    </source>
</evidence>
<sequence length="222" mass="24335">MSSRTTTEIAGAWLIACILSGASPHASAQVMRCTDTKTGEVTYTNGRCIDRETATQVQPAQSAQEIAQERDAAAKARQQSQAQMARDDAQRRQREDAERKEREAAARAQAGAGSNLENSPACRQARERYNAILAEADPDVSTWGERSQAAQAQMEMSCLGATAYQQLQQTRALQPNAINRPQWGYGQTRPPLVRPLPQPPAKIVNCNVFRCYDNRGGVHPIP</sequence>
<evidence type="ECO:0000313" key="5">
    <source>
        <dbReference type="Proteomes" id="UP001240697"/>
    </source>
</evidence>
<dbReference type="EMBL" id="CP125947">
    <property type="protein sequence ID" value="WHS64343.1"/>
    <property type="molecule type" value="Genomic_DNA"/>
</dbReference>
<feature type="domain" description="DUF4124" evidence="3">
    <location>
        <begin position="18"/>
        <end position="72"/>
    </location>
</feature>
<dbReference type="InterPro" id="IPR025392">
    <property type="entry name" value="DUF4124"/>
</dbReference>
<gene>
    <name evidence="4" type="ORF">QMY55_17815</name>
</gene>
<dbReference type="Proteomes" id="UP001240697">
    <property type="component" value="Chromosome"/>
</dbReference>